<keyword evidence="18" id="KW-1185">Reference proteome</keyword>
<comment type="pathway">
    <text evidence="8">Flavonoid metabolism.</text>
</comment>
<dbReference type="InterPro" id="IPR002401">
    <property type="entry name" value="Cyt_P450_E_grp-I"/>
</dbReference>
<dbReference type="STRING" id="429701.A0A2G9HTD6"/>
<comment type="catalytic activity">
    <reaction evidence="11">
        <text>(2S)-naringenin 4',7-dimethyl ether + reduced [NADPH--hemoprotein reductase] + O2 = (2S)-carthamidin-4',7-dimethyl ether + oxidized [NADPH--hemoprotein reductase] + H2O + H(+)</text>
        <dbReference type="Rhea" id="RHEA:73439"/>
        <dbReference type="Rhea" id="RHEA-COMP:11964"/>
        <dbReference type="Rhea" id="RHEA-COMP:11965"/>
        <dbReference type="ChEBI" id="CHEBI:15377"/>
        <dbReference type="ChEBI" id="CHEBI:15378"/>
        <dbReference type="ChEBI" id="CHEBI:15379"/>
        <dbReference type="ChEBI" id="CHEBI:57618"/>
        <dbReference type="ChEBI" id="CHEBI:58210"/>
        <dbReference type="ChEBI" id="CHEBI:192816"/>
        <dbReference type="ChEBI" id="CHEBI:192817"/>
    </reaction>
    <physiologicalReaction direction="left-to-right" evidence="11">
        <dbReference type="Rhea" id="RHEA:73440"/>
    </physiologicalReaction>
</comment>
<comment type="caution">
    <text evidence="17">The sequence shown here is derived from an EMBL/GenBank/DDBJ whole genome shotgun (WGS) entry which is preliminary data.</text>
</comment>
<evidence type="ECO:0000256" key="10">
    <source>
        <dbReference type="ARBA" id="ARBA00051691"/>
    </source>
</evidence>
<dbReference type="InterPro" id="IPR050651">
    <property type="entry name" value="Plant_Cytochrome_P450_Monoox"/>
</dbReference>
<dbReference type="Proteomes" id="UP000231279">
    <property type="component" value="Unassembled WGS sequence"/>
</dbReference>
<keyword evidence="16" id="KW-1133">Transmembrane helix</keyword>
<dbReference type="PROSITE" id="PS00086">
    <property type="entry name" value="CYTOCHROME_P450"/>
    <property type="match status" value="1"/>
</dbReference>
<dbReference type="Pfam" id="PF00067">
    <property type="entry name" value="p450"/>
    <property type="match status" value="1"/>
</dbReference>
<comment type="cofactor">
    <cofactor evidence="1 14">
        <name>heme</name>
        <dbReference type="ChEBI" id="CHEBI:30413"/>
    </cofactor>
</comment>
<dbReference type="Gene3D" id="1.10.630.10">
    <property type="entry name" value="Cytochrome P450"/>
    <property type="match status" value="1"/>
</dbReference>
<comment type="catalytic activity">
    <reaction evidence="10">
        <text>genkwanin + reduced [NADPH--hemoprotein reductase] + O2 = scutellarein 7-methyl ether + oxidized [NADPH--hemoprotein reductase] + H2O</text>
        <dbReference type="Rhea" id="RHEA:73427"/>
        <dbReference type="Rhea" id="RHEA-COMP:11964"/>
        <dbReference type="Rhea" id="RHEA-COMP:11965"/>
        <dbReference type="ChEBI" id="CHEBI:15377"/>
        <dbReference type="ChEBI" id="CHEBI:15379"/>
        <dbReference type="ChEBI" id="CHEBI:57618"/>
        <dbReference type="ChEBI" id="CHEBI:58210"/>
        <dbReference type="ChEBI" id="CHEBI:192700"/>
        <dbReference type="ChEBI" id="CHEBI:192701"/>
    </reaction>
    <physiologicalReaction direction="left-to-right" evidence="10">
        <dbReference type="Rhea" id="RHEA:73428"/>
    </physiologicalReaction>
</comment>
<dbReference type="InterPro" id="IPR017972">
    <property type="entry name" value="Cyt_P450_CS"/>
</dbReference>
<protein>
    <recommendedName>
        <fullName evidence="13">Flavonoid-6-hydroxylase</fullName>
    </recommendedName>
</protein>
<dbReference type="PRINTS" id="PR00385">
    <property type="entry name" value="P450"/>
</dbReference>
<name>A0A2G9HTD6_9LAMI</name>
<evidence type="ECO:0000256" key="3">
    <source>
        <dbReference type="ARBA" id="ARBA00022617"/>
    </source>
</evidence>
<comment type="similarity">
    <text evidence="15">Belongs to the cytochrome P450 family.</text>
</comment>
<proteinExistence type="inferred from homology"/>
<evidence type="ECO:0000256" key="16">
    <source>
        <dbReference type="SAM" id="Phobius"/>
    </source>
</evidence>
<feature type="transmembrane region" description="Helical" evidence="16">
    <location>
        <begin position="6"/>
        <end position="23"/>
    </location>
</feature>
<evidence type="ECO:0000313" key="18">
    <source>
        <dbReference type="Proteomes" id="UP000231279"/>
    </source>
</evidence>
<comment type="catalytic activity">
    <reaction evidence="9">
        <text>(2S)-sakuranetin + reduced [NADPH--hemoprotein reductase] + O2 = (2S)-7-methylcarthamidin + oxidized [NADPH--hemoprotein reductase] + H2O + H(+)</text>
        <dbReference type="Rhea" id="RHEA:73431"/>
        <dbReference type="Rhea" id="RHEA-COMP:11964"/>
        <dbReference type="Rhea" id="RHEA-COMP:11965"/>
        <dbReference type="ChEBI" id="CHEBI:15377"/>
        <dbReference type="ChEBI" id="CHEBI:15378"/>
        <dbReference type="ChEBI" id="CHEBI:15379"/>
        <dbReference type="ChEBI" id="CHEBI:28927"/>
        <dbReference type="ChEBI" id="CHEBI:57618"/>
        <dbReference type="ChEBI" id="CHEBI:58210"/>
        <dbReference type="ChEBI" id="CHEBI:192815"/>
    </reaction>
    <physiologicalReaction direction="left-to-right" evidence="9">
        <dbReference type="Rhea" id="RHEA:73432"/>
    </physiologicalReaction>
</comment>
<accession>A0A2G9HTD6</accession>
<keyword evidence="5 15" id="KW-0560">Oxidoreductase</keyword>
<comment type="subcellular location">
    <subcellularLocation>
        <location evidence="2">Membrane</location>
        <topology evidence="2">Single-pass membrane protein</topology>
    </subcellularLocation>
</comment>
<evidence type="ECO:0000256" key="6">
    <source>
        <dbReference type="ARBA" id="ARBA00023004"/>
    </source>
</evidence>
<comment type="catalytic activity">
    <reaction evidence="12">
        <text>apigenin 4',7-dimethyl ether + reduced [NADPH--hemoprotein reductase] + O2 = ladanein + oxidized [NADPH--hemoprotein reductase] + H2O + H(+)</text>
        <dbReference type="Rhea" id="RHEA:73435"/>
        <dbReference type="Rhea" id="RHEA-COMP:11964"/>
        <dbReference type="Rhea" id="RHEA-COMP:11965"/>
        <dbReference type="ChEBI" id="CHEBI:2769"/>
        <dbReference type="ChEBI" id="CHEBI:15377"/>
        <dbReference type="ChEBI" id="CHEBI:15378"/>
        <dbReference type="ChEBI" id="CHEBI:15379"/>
        <dbReference type="ChEBI" id="CHEBI:57618"/>
        <dbReference type="ChEBI" id="CHEBI:58210"/>
        <dbReference type="ChEBI" id="CHEBI:192702"/>
    </reaction>
    <physiologicalReaction direction="left-to-right" evidence="12">
        <dbReference type="Rhea" id="RHEA:73436"/>
    </physiologicalReaction>
</comment>
<dbReference type="InterPro" id="IPR036396">
    <property type="entry name" value="Cyt_P450_sf"/>
</dbReference>
<dbReference type="GO" id="GO:0004497">
    <property type="term" value="F:monooxygenase activity"/>
    <property type="evidence" value="ECO:0007669"/>
    <property type="project" value="UniProtKB-KW"/>
</dbReference>
<evidence type="ECO:0000256" key="11">
    <source>
        <dbReference type="ARBA" id="ARBA00052049"/>
    </source>
</evidence>
<dbReference type="GO" id="GO:0020037">
    <property type="term" value="F:heme binding"/>
    <property type="evidence" value="ECO:0007669"/>
    <property type="project" value="InterPro"/>
</dbReference>
<evidence type="ECO:0000256" key="7">
    <source>
        <dbReference type="ARBA" id="ARBA00023033"/>
    </source>
</evidence>
<evidence type="ECO:0000256" key="9">
    <source>
        <dbReference type="ARBA" id="ARBA00050930"/>
    </source>
</evidence>
<evidence type="ECO:0000256" key="2">
    <source>
        <dbReference type="ARBA" id="ARBA00004167"/>
    </source>
</evidence>
<evidence type="ECO:0000256" key="4">
    <source>
        <dbReference type="ARBA" id="ARBA00022723"/>
    </source>
</evidence>
<dbReference type="SUPFAM" id="SSF48264">
    <property type="entry name" value="Cytochrome P450"/>
    <property type="match status" value="1"/>
</dbReference>
<dbReference type="PANTHER" id="PTHR47947">
    <property type="entry name" value="CYTOCHROME P450 82C3-RELATED"/>
    <property type="match status" value="1"/>
</dbReference>
<dbReference type="PRINTS" id="PR00463">
    <property type="entry name" value="EP450I"/>
</dbReference>
<dbReference type="InterPro" id="IPR001128">
    <property type="entry name" value="Cyt_P450"/>
</dbReference>
<reference evidence="18" key="1">
    <citation type="journal article" date="2018" name="Gigascience">
        <title>Genome assembly of the Pink Ipe (Handroanthus impetiginosus, Bignoniaceae), a highly valued, ecologically keystone Neotropical timber forest tree.</title>
        <authorList>
            <person name="Silva-Junior O.B."/>
            <person name="Grattapaglia D."/>
            <person name="Novaes E."/>
            <person name="Collevatti R.G."/>
        </authorList>
    </citation>
    <scope>NUCLEOTIDE SEQUENCE [LARGE SCALE GENOMIC DNA]</scope>
    <source>
        <strain evidence="18">cv. UFG-1</strain>
    </source>
</reference>
<evidence type="ECO:0000256" key="1">
    <source>
        <dbReference type="ARBA" id="ARBA00001971"/>
    </source>
</evidence>
<evidence type="ECO:0000256" key="8">
    <source>
        <dbReference type="ARBA" id="ARBA00034479"/>
    </source>
</evidence>
<dbReference type="GO" id="GO:0016020">
    <property type="term" value="C:membrane"/>
    <property type="evidence" value="ECO:0007669"/>
    <property type="project" value="UniProtKB-SubCell"/>
</dbReference>
<dbReference type="GO" id="GO:0005506">
    <property type="term" value="F:iron ion binding"/>
    <property type="evidence" value="ECO:0007669"/>
    <property type="project" value="InterPro"/>
</dbReference>
<evidence type="ECO:0000256" key="5">
    <source>
        <dbReference type="ARBA" id="ARBA00023002"/>
    </source>
</evidence>
<keyword evidence="16" id="KW-0472">Membrane</keyword>
<organism evidence="17 18">
    <name type="scientific">Handroanthus impetiginosus</name>
    <dbReference type="NCBI Taxonomy" id="429701"/>
    <lineage>
        <taxon>Eukaryota</taxon>
        <taxon>Viridiplantae</taxon>
        <taxon>Streptophyta</taxon>
        <taxon>Embryophyta</taxon>
        <taxon>Tracheophyta</taxon>
        <taxon>Spermatophyta</taxon>
        <taxon>Magnoliopsida</taxon>
        <taxon>eudicotyledons</taxon>
        <taxon>Gunneridae</taxon>
        <taxon>Pentapetalae</taxon>
        <taxon>asterids</taxon>
        <taxon>lamiids</taxon>
        <taxon>Lamiales</taxon>
        <taxon>Bignoniaceae</taxon>
        <taxon>Crescentiina</taxon>
        <taxon>Tabebuia alliance</taxon>
        <taxon>Handroanthus</taxon>
    </lineage>
</organism>
<evidence type="ECO:0000256" key="14">
    <source>
        <dbReference type="PIRSR" id="PIRSR602401-1"/>
    </source>
</evidence>
<keyword evidence="7 15" id="KW-0503">Monooxygenase</keyword>
<evidence type="ECO:0000256" key="13">
    <source>
        <dbReference type="ARBA" id="ARBA00067499"/>
    </source>
</evidence>
<evidence type="ECO:0000256" key="12">
    <source>
        <dbReference type="ARBA" id="ARBA00052216"/>
    </source>
</evidence>
<feature type="transmembrane region" description="Helical" evidence="16">
    <location>
        <begin position="219"/>
        <end position="237"/>
    </location>
</feature>
<keyword evidence="6 14" id="KW-0408">Iron</keyword>
<dbReference type="OrthoDB" id="2789670at2759"/>
<keyword evidence="16" id="KW-0812">Transmembrane</keyword>
<sequence>MEFSPSIYGAIAFFFLVYYYLLWSKPKTNKDKAPPEAGGARPIAGHLHLLRGLPHIKLGALAEKYGPIFSIRFGVRRAVVVSSSELAKQLFTTCDVAISSRPVFRAAVHFGYDFAMFPFTPYGPYWRQLRKLMSVELLSSRRIELMSHVCVSETSQSINDLYTLWKEKKDSSGKALADMHQWIGDLNLNVILKMVAGKRLQGSGKGGVTKRCREVMREIFHLAGLFVAADAFPYLGWLDLGGFEKRMKEAAKEMDAIVDGWLKEHREKEISAEDKPRDFMDVMLSVVGGPEYQGKYDIDTIVKATCQAVILGGADTTTVMLVWALSLILNHRYVLKKAQQELDDKVGKNRRVTESDLKNLPYLHAVVKEALRLYPAAPLAGIRMFSEDATLGNYQIPKGTWLIINLWKIQRDPHVYSENASEFIPERFLETHQNLDVKGSNFEFIPFGAGRRICPGLSFGQEMLHLALANLLQGFELSTVADEPVDMTESLGMTNSKATPLDVLVAPRLAPELY</sequence>
<dbReference type="PANTHER" id="PTHR47947:SF39">
    <property type="entry name" value="CYTOCHROME P450"/>
    <property type="match status" value="1"/>
</dbReference>
<dbReference type="FunFam" id="1.10.630.10:FF:000026">
    <property type="entry name" value="Cytochrome P450 82C4"/>
    <property type="match status" value="1"/>
</dbReference>
<dbReference type="GO" id="GO:0016705">
    <property type="term" value="F:oxidoreductase activity, acting on paired donors, with incorporation or reduction of molecular oxygen"/>
    <property type="evidence" value="ECO:0007669"/>
    <property type="project" value="InterPro"/>
</dbReference>
<gene>
    <name evidence="17" type="ORF">CDL12_06510</name>
</gene>
<feature type="binding site" description="axial binding residue" evidence="14">
    <location>
        <position position="454"/>
    </location>
    <ligand>
        <name>heme</name>
        <dbReference type="ChEBI" id="CHEBI:30413"/>
    </ligand>
    <ligandPart>
        <name>Fe</name>
        <dbReference type="ChEBI" id="CHEBI:18248"/>
    </ligandPart>
</feature>
<keyword evidence="4 14" id="KW-0479">Metal-binding</keyword>
<dbReference type="EMBL" id="NKXS01001051">
    <property type="protein sequence ID" value="PIN20786.1"/>
    <property type="molecule type" value="Genomic_DNA"/>
</dbReference>
<keyword evidence="3 14" id="KW-0349">Heme</keyword>
<dbReference type="AlphaFoldDB" id="A0A2G9HTD6"/>
<evidence type="ECO:0000313" key="17">
    <source>
        <dbReference type="EMBL" id="PIN20786.1"/>
    </source>
</evidence>
<evidence type="ECO:0000256" key="15">
    <source>
        <dbReference type="RuleBase" id="RU000461"/>
    </source>
</evidence>